<dbReference type="Proteomes" id="UP001271769">
    <property type="component" value="Unassembled WGS sequence"/>
</dbReference>
<dbReference type="PANTHER" id="PTHR12289:SF41">
    <property type="entry name" value="FAILED AXON CONNECTIONS-RELATED"/>
    <property type="match status" value="1"/>
</dbReference>
<gene>
    <name evidence="3" type="ORF">SMD31_18440</name>
</gene>
<keyword evidence="4" id="KW-1185">Reference proteome</keyword>
<sequence>MTRLKPTQPLILYTFGPGFGLPEVSPYCMKTEIQLQMAGLPYQKDLTGYPTAPKGKLPYIKDGDALIADSTFIRQHIEWSYGVDFDAGYDLKDRALAWAVERMLEDHLGWAATKYRWLDPVNFAKGPAHFFDEAPEAMREKLRKDTVAEVKERLHGHGLGRHSDEDILFLGTRSLYSFSQLLGDKPYLLGDTPCGVDATACAMLATVMTPFFETDLRKAAESCSNLKPYVDRMMARFYPAFETAKAA</sequence>
<dbReference type="Gene3D" id="1.20.1050.10">
    <property type="match status" value="1"/>
</dbReference>
<dbReference type="InterPro" id="IPR033468">
    <property type="entry name" value="Metaxin_GST"/>
</dbReference>
<accession>A0ABU5E2X6</accession>
<dbReference type="SFLD" id="SFLDG01200">
    <property type="entry name" value="SUF1.1"/>
    <property type="match status" value="1"/>
</dbReference>
<evidence type="ECO:0000313" key="3">
    <source>
        <dbReference type="EMBL" id="MDY0873926.1"/>
    </source>
</evidence>
<dbReference type="Gene3D" id="3.40.30.10">
    <property type="entry name" value="Glutaredoxin"/>
    <property type="match status" value="1"/>
</dbReference>
<dbReference type="SUPFAM" id="SSF52833">
    <property type="entry name" value="Thioredoxin-like"/>
    <property type="match status" value="1"/>
</dbReference>
<dbReference type="CDD" id="cd03193">
    <property type="entry name" value="GST_C_Metaxin"/>
    <property type="match status" value="1"/>
</dbReference>
<dbReference type="InterPro" id="IPR036282">
    <property type="entry name" value="Glutathione-S-Trfase_C_sf"/>
</dbReference>
<dbReference type="InterPro" id="IPR036249">
    <property type="entry name" value="Thioredoxin-like_sf"/>
</dbReference>
<evidence type="ECO:0000259" key="1">
    <source>
        <dbReference type="Pfam" id="PF17171"/>
    </source>
</evidence>
<dbReference type="SFLD" id="SFLDS00019">
    <property type="entry name" value="Glutathione_Transferase_(cytos"/>
    <property type="match status" value="1"/>
</dbReference>
<dbReference type="Pfam" id="PF17172">
    <property type="entry name" value="GST_N_4"/>
    <property type="match status" value="1"/>
</dbReference>
<dbReference type="InterPro" id="IPR050931">
    <property type="entry name" value="Mito_Protein_Transport_Metaxin"/>
</dbReference>
<comment type="caution">
    <text evidence="3">The sequence shown here is derived from an EMBL/GenBank/DDBJ whole genome shotgun (WGS) entry which is preliminary data.</text>
</comment>
<reference evidence="3 4" key="1">
    <citation type="journal article" date="2013" name="Antonie Van Leeuwenhoek">
        <title>Dongia rigui sp. nov., isolated from freshwater of a large wetland in Korea.</title>
        <authorList>
            <person name="Baik K.S."/>
            <person name="Hwang Y.M."/>
            <person name="Choi J.S."/>
            <person name="Kwon J."/>
            <person name="Seong C.N."/>
        </authorList>
    </citation>
    <scope>NUCLEOTIDE SEQUENCE [LARGE SCALE GENOMIC DNA]</scope>
    <source>
        <strain evidence="3 4">04SU4-P</strain>
    </source>
</reference>
<dbReference type="Pfam" id="PF17171">
    <property type="entry name" value="GST_C_6"/>
    <property type="match status" value="1"/>
</dbReference>
<dbReference type="PANTHER" id="PTHR12289">
    <property type="entry name" value="METAXIN RELATED"/>
    <property type="match status" value="1"/>
</dbReference>
<feature type="domain" description="Metaxin glutathione S-transferase" evidence="1">
    <location>
        <begin position="174"/>
        <end position="233"/>
    </location>
</feature>
<dbReference type="SFLD" id="SFLDG01180">
    <property type="entry name" value="SUF1"/>
    <property type="match status" value="1"/>
</dbReference>
<dbReference type="SUPFAM" id="SSF47616">
    <property type="entry name" value="GST C-terminal domain-like"/>
    <property type="match status" value="1"/>
</dbReference>
<dbReference type="RefSeq" id="WP_320502396.1">
    <property type="nucleotide sequence ID" value="NZ_JAXCLX010000003.1"/>
</dbReference>
<proteinExistence type="predicted"/>
<protein>
    <submittedName>
        <fullName evidence="3">Glutathione S-transferase family protein</fullName>
    </submittedName>
</protein>
<dbReference type="EMBL" id="JAXCLX010000003">
    <property type="protein sequence ID" value="MDY0873926.1"/>
    <property type="molecule type" value="Genomic_DNA"/>
</dbReference>
<organism evidence="3 4">
    <name type="scientific">Dongia rigui</name>
    <dbReference type="NCBI Taxonomy" id="940149"/>
    <lineage>
        <taxon>Bacteria</taxon>
        <taxon>Pseudomonadati</taxon>
        <taxon>Pseudomonadota</taxon>
        <taxon>Alphaproteobacteria</taxon>
        <taxon>Rhodospirillales</taxon>
        <taxon>Dongiaceae</taxon>
        <taxon>Dongia</taxon>
    </lineage>
</organism>
<name>A0ABU5E2X6_9PROT</name>
<dbReference type="InterPro" id="IPR026928">
    <property type="entry name" value="FAX/IsoI-like"/>
</dbReference>
<evidence type="ECO:0000313" key="4">
    <source>
        <dbReference type="Proteomes" id="UP001271769"/>
    </source>
</evidence>
<dbReference type="InterPro" id="IPR012336">
    <property type="entry name" value="Thioredoxin-like_fold"/>
</dbReference>
<feature type="domain" description="Thioredoxin-like fold" evidence="2">
    <location>
        <begin position="26"/>
        <end position="122"/>
    </location>
</feature>
<evidence type="ECO:0000259" key="2">
    <source>
        <dbReference type="Pfam" id="PF17172"/>
    </source>
</evidence>
<dbReference type="InterPro" id="IPR040079">
    <property type="entry name" value="Glutathione_S-Trfase"/>
</dbReference>